<dbReference type="EMBL" id="CAJJDO010000054">
    <property type="protein sequence ID" value="CAD8171189.1"/>
    <property type="molecule type" value="Genomic_DNA"/>
</dbReference>
<evidence type="ECO:0000313" key="3">
    <source>
        <dbReference type="EMBL" id="CAD8171189.1"/>
    </source>
</evidence>
<dbReference type="Proteomes" id="UP000689195">
    <property type="component" value="Unassembled WGS sequence"/>
</dbReference>
<dbReference type="PROSITE" id="PS50011">
    <property type="entry name" value="PROTEIN_KINASE_DOM"/>
    <property type="match status" value="2"/>
</dbReference>
<evidence type="ECO:0000256" key="1">
    <source>
        <dbReference type="SAM" id="MobiDB-lite"/>
    </source>
</evidence>
<gene>
    <name evidence="3" type="ORF">PPENT_87.1.T0540158</name>
</gene>
<dbReference type="InterPro" id="IPR020635">
    <property type="entry name" value="Tyr_kinase_cat_dom"/>
</dbReference>
<dbReference type="PROSITE" id="PS00109">
    <property type="entry name" value="PROTEIN_KINASE_TYR"/>
    <property type="match status" value="1"/>
</dbReference>
<reference evidence="3" key="1">
    <citation type="submission" date="2021-01" db="EMBL/GenBank/DDBJ databases">
        <authorList>
            <consortium name="Genoscope - CEA"/>
            <person name="William W."/>
        </authorList>
    </citation>
    <scope>NUCLEOTIDE SEQUENCE</scope>
</reference>
<feature type="domain" description="Protein kinase" evidence="2">
    <location>
        <begin position="15"/>
        <end position="264"/>
    </location>
</feature>
<protein>
    <recommendedName>
        <fullName evidence="2">Protein kinase domain-containing protein</fullName>
    </recommendedName>
</protein>
<comment type="caution">
    <text evidence="3">The sequence shown here is derived from an EMBL/GenBank/DDBJ whole genome shotgun (WGS) entry which is preliminary data.</text>
</comment>
<dbReference type="Pfam" id="PF07714">
    <property type="entry name" value="PK_Tyr_Ser-Thr"/>
    <property type="match status" value="1"/>
</dbReference>
<organism evidence="3 4">
    <name type="scientific">Paramecium pentaurelia</name>
    <dbReference type="NCBI Taxonomy" id="43138"/>
    <lineage>
        <taxon>Eukaryota</taxon>
        <taxon>Sar</taxon>
        <taxon>Alveolata</taxon>
        <taxon>Ciliophora</taxon>
        <taxon>Intramacronucleata</taxon>
        <taxon>Oligohymenophorea</taxon>
        <taxon>Peniculida</taxon>
        <taxon>Parameciidae</taxon>
        <taxon>Paramecium</taxon>
    </lineage>
</organism>
<feature type="domain" description="Protein kinase" evidence="2">
    <location>
        <begin position="889"/>
        <end position="1153"/>
    </location>
</feature>
<dbReference type="GO" id="GO:0004674">
    <property type="term" value="F:protein serine/threonine kinase activity"/>
    <property type="evidence" value="ECO:0007669"/>
    <property type="project" value="TreeGrafter"/>
</dbReference>
<dbReference type="PANTHER" id="PTHR44329">
    <property type="entry name" value="SERINE/THREONINE-PROTEIN KINASE TNNI3K-RELATED"/>
    <property type="match status" value="1"/>
</dbReference>
<dbReference type="AlphaFoldDB" id="A0A8S1V5W6"/>
<dbReference type="Pfam" id="PF00069">
    <property type="entry name" value="Pkinase"/>
    <property type="match status" value="1"/>
</dbReference>
<dbReference type="SMART" id="SM00219">
    <property type="entry name" value="TyrKc"/>
    <property type="match status" value="1"/>
</dbReference>
<keyword evidence="4" id="KW-1185">Reference proteome</keyword>
<dbReference type="InterPro" id="IPR051681">
    <property type="entry name" value="Ser/Thr_Kinases-Pseudokinases"/>
</dbReference>
<proteinExistence type="predicted"/>
<evidence type="ECO:0000313" key="4">
    <source>
        <dbReference type="Proteomes" id="UP000689195"/>
    </source>
</evidence>
<evidence type="ECO:0000259" key="2">
    <source>
        <dbReference type="PROSITE" id="PS50011"/>
    </source>
</evidence>
<dbReference type="InterPro" id="IPR008266">
    <property type="entry name" value="Tyr_kinase_AS"/>
</dbReference>
<feature type="region of interest" description="Disordered" evidence="1">
    <location>
        <begin position="734"/>
        <end position="777"/>
    </location>
</feature>
<dbReference type="OrthoDB" id="291827at2759"/>
<dbReference type="InterPro" id="IPR008271">
    <property type="entry name" value="Ser/Thr_kinase_AS"/>
</dbReference>
<sequence>MQQHKVIFGNKQILYTTTQPYFQGTKYKLFLTSECNYVIKVYDAGQEKYLNTELQAVHLFKDNGCSNIVKSYEGELQPNKKVIVFEKAEVLQNILKDSQQGLVEPQVLKILLDLSKALQHSHSLGITHRDIRPENILIGLDKQAKLWNFQRCFFQQYDQIPNEYLGRIKEEIEMNTFEHVRAPEQKDFSQRLPITTKVDIYALGQLMYYMIFKVRYDQNPNWEGNAQWGVYSSKLQNLIKQLLIINPKDRISAEQIEKYINTIITQYNGISQQIHLRSQSTNEIQNREIITSNKELDKCHSFEFKDLQQPQQSSLSTRLVKLVSKVAQKTDFWVAACLEEVDAAPCQKYFRYLHCKAWQKKQKIPKFYEKVSNRLQLHSVIVTFKTLQLIHNYVKKGPQEAIAVQNSIYSPNVILERIKNFQEQYQMKSSKDKFRSQFFTNLLYMYSIILLEKVKFHSFYLKFFEGNYAMIPFFNSMNGIQKQKLSIAILNNMMNLWKQLLNFTSNIQFQEQNLINLQLGLAITMADELYNILCTFTHIFYALKQSTNYISGQPTNNNEVKQAFLTLQDDYQNNFQQTTNFFTVCKRIPQFQQLIPDPSKNVVETLKNVPLFQSKRGDFNINDFLSYQMSIDGVKLPQSYGEIMINQVIEYDEEAIELEPKYKKQNSNTIKAVISCQIFQQEKTNQFNFEFEAIPNINKSINSQQNTIQEDQKNLQYQQNSIVENQRESISFKNLELKKKPSKQQQQGEYKGLDFSDDEDDNIMHNQSNEDDQSEQLPQKHIEFQQTKIRAPLSNQNVQLTKQLLNDEGFLNWRPNQDNQIKSNGQNQRIQSANSQSNNIFEQFDLNQNQKQILFDNPILSQSNTFQVVDYFNKQGKNVSEWMINHDQLKLETLIGTGSSCTVYKGYWRGGEVAIKKMKIQQLNENHLKEFRREISALVTIKRHQNLVQLLGISQKEDELYIVTEFCAGGTLFDLLHRKKHLEISWQLRVKMAIQIAEGMLHLHKLNPPLIHRDLKSLNLLLEQTYDQNRINIKIADFGLARVQADNGEQMTGVLGTFHWMAPEVFQNVPYTIKADVYSYAIVIWEICCRETPYKQLSTNPPAIMKLVAVDNGRPDMNLIQAGCPIFLKELMIKCWDKDPTKRPSFQEVSQYLKGFQ</sequence>
<dbReference type="SMART" id="SM00220">
    <property type="entry name" value="S_TKc"/>
    <property type="match status" value="2"/>
</dbReference>
<name>A0A8S1V5W6_9CILI</name>
<dbReference type="GO" id="GO:0004713">
    <property type="term" value="F:protein tyrosine kinase activity"/>
    <property type="evidence" value="ECO:0007669"/>
    <property type="project" value="InterPro"/>
</dbReference>
<dbReference type="GO" id="GO:0005524">
    <property type="term" value="F:ATP binding"/>
    <property type="evidence" value="ECO:0007669"/>
    <property type="project" value="InterPro"/>
</dbReference>
<accession>A0A8S1V5W6</accession>
<dbReference type="CDD" id="cd13999">
    <property type="entry name" value="STKc_MAP3K-like"/>
    <property type="match status" value="1"/>
</dbReference>
<dbReference type="InterPro" id="IPR001245">
    <property type="entry name" value="Ser-Thr/Tyr_kinase_cat_dom"/>
</dbReference>
<dbReference type="InterPro" id="IPR000719">
    <property type="entry name" value="Prot_kinase_dom"/>
</dbReference>
<dbReference type="PROSITE" id="PS00108">
    <property type="entry name" value="PROTEIN_KINASE_ST"/>
    <property type="match status" value="1"/>
</dbReference>